<protein>
    <submittedName>
        <fullName evidence="1">Uncharacterized protein</fullName>
    </submittedName>
</protein>
<name>A0A1V5SVM0_9BACT</name>
<comment type="caution">
    <text evidence="1">The sequence shown here is derived from an EMBL/GenBank/DDBJ whole genome shotgun (WGS) entry which is preliminary data.</text>
</comment>
<dbReference type="Proteomes" id="UP000485569">
    <property type="component" value="Unassembled WGS sequence"/>
</dbReference>
<organism evidence="1">
    <name type="scientific">Candidatus Atribacter allofermentans</name>
    <dbReference type="NCBI Taxonomy" id="1852833"/>
    <lineage>
        <taxon>Bacteria</taxon>
        <taxon>Pseudomonadati</taxon>
        <taxon>Atribacterota</taxon>
        <taxon>Atribacteria</taxon>
        <taxon>Atribacterales</taxon>
        <taxon>Atribacteraceae</taxon>
        <taxon>Atribacter</taxon>
    </lineage>
</organism>
<proteinExistence type="predicted"/>
<reference evidence="1" key="1">
    <citation type="submission" date="2017-02" db="EMBL/GenBank/DDBJ databases">
        <title>Delving into the versatile metabolic prowess of the omnipresent phylum Bacteroidetes.</title>
        <authorList>
            <person name="Nobu M.K."/>
            <person name="Mei R."/>
            <person name="Narihiro T."/>
            <person name="Kuroda K."/>
            <person name="Liu W.-T."/>
        </authorList>
    </citation>
    <scope>NUCLEOTIDE SEQUENCE</scope>
    <source>
        <strain evidence="1">ADurb.Bin276</strain>
    </source>
</reference>
<dbReference type="PROSITE" id="PS51257">
    <property type="entry name" value="PROKAR_LIPOPROTEIN"/>
    <property type="match status" value="1"/>
</dbReference>
<dbReference type="AlphaFoldDB" id="A0A1V5SVM0"/>
<sequence>MKTFGIIGCLLLVIGCFSLSVSALSIRGDVLWNDQPLSFLLITENSRYVLKIQNQHQQLMRVLADMEAEELLIIDDMMKEYASVHSKQLISIVSLLALGKVIGVEESWLQGEQVNFFQTGEKKLYDPFGECLQLRVNDTITGMFWSFQLDNLFLPIITPMLQKLTHDGIRFPFWESTVKMKGFIVANQKDQKTIYRLIEIGEVPLEWQKEIQHSDYEQKEWVDFLSPFKGEN</sequence>
<dbReference type="EMBL" id="MWBQ01000071">
    <property type="protein sequence ID" value="OQA58528.1"/>
    <property type="molecule type" value="Genomic_DNA"/>
</dbReference>
<accession>A0A1V5SVM0</accession>
<evidence type="ECO:0000313" key="1">
    <source>
        <dbReference type="EMBL" id="OQA58528.1"/>
    </source>
</evidence>
<gene>
    <name evidence="1" type="ORF">BWY41_01059</name>
</gene>